<dbReference type="PROSITE" id="PS51925">
    <property type="entry name" value="SWIB_MDM2"/>
    <property type="match status" value="1"/>
</dbReference>
<evidence type="ECO:0000313" key="3">
    <source>
        <dbReference type="EMBL" id="KAF8647589.1"/>
    </source>
</evidence>
<feature type="compositionally biased region" description="Polar residues" evidence="1">
    <location>
        <begin position="245"/>
        <end position="257"/>
    </location>
</feature>
<dbReference type="InterPro" id="IPR003121">
    <property type="entry name" value="SWIB_MDM2_domain"/>
</dbReference>
<dbReference type="PANTHER" id="PTHR46851">
    <property type="entry name" value="OS01G0884500 PROTEIN"/>
    <property type="match status" value="1"/>
</dbReference>
<dbReference type="AlphaFoldDB" id="A0A835DXZ3"/>
<accession>A0A835DXZ3</accession>
<evidence type="ECO:0000313" key="4">
    <source>
        <dbReference type="Proteomes" id="UP000636709"/>
    </source>
</evidence>
<dbReference type="InterPro" id="IPR045894">
    <property type="entry name" value="At5g08430-like"/>
</dbReference>
<dbReference type="InterPro" id="IPR036885">
    <property type="entry name" value="SWIB_MDM2_dom_sf"/>
</dbReference>
<dbReference type="EMBL" id="JACEFO010002840">
    <property type="protein sequence ID" value="KAF8647589.1"/>
    <property type="molecule type" value="Genomic_DNA"/>
</dbReference>
<sequence length="257" mass="29326">MQQKGFCRNCLNKVILIEKDTTLDPRWKSTGLSKAETREIVFKDYWEEVNDREHLELIYLEEARVMLNRKLDCNRENSEKFPDDHKSDANLFAENAANEKTIPFDSKGKQNANTSMKKSKSNKKTCIEWGSKELIEFLASFGEDTSKSLDEDEIIGVIMRYIKEKKLLKNNKKKTFSCDGKLYRLFGRRNMCCKSIGKFLAVHLAANATSEDEIFNGSEEDNVPVTEKKTCFDDAEQEGNESEVAANSSSQGNTGEN</sequence>
<dbReference type="Proteomes" id="UP000636709">
    <property type="component" value="Unassembled WGS sequence"/>
</dbReference>
<gene>
    <name evidence="3" type="ORF">HU200_065219</name>
</gene>
<evidence type="ECO:0000259" key="2">
    <source>
        <dbReference type="PROSITE" id="PS51925"/>
    </source>
</evidence>
<protein>
    <recommendedName>
        <fullName evidence="2">DM2 domain-containing protein</fullName>
    </recommendedName>
</protein>
<dbReference type="SUPFAM" id="SSF47592">
    <property type="entry name" value="SWIB/MDM2 domain"/>
    <property type="match status" value="1"/>
</dbReference>
<name>A0A835DXZ3_9POAL</name>
<proteinExistence type="predicted"/>
<evidence type="ECO:0000256" key="1">
    <source>
        <dbReference type="SAM" id="MobiDB-lite"/>
    </source>
</evidence>
<feature type="domain" description="DM2" evidence="2">
    <location>
        <begin position="123"/>
        <end position="206"/>
    </location>
</feature>
<dbReference type="Pfam" id="PF02201">
    <property type="entry name" value="SWIB"/>
    <property type="match status" value="1"/>
</dbReference>
<dbReference type="PANTHER" id="PTHR46851:SF21">
    <property type="entry name" value="OS01G0884500 PROTEIN"/>
    <property type="match status" value="1"/>
</dbReference>
<feature type="region of interest" description="Disordered" evidence="1">
    <location>
        <begin position="215"/>
        <end position="257"/>
    </location>
</feature>
<organism evidence="3 4">
    <name type="scientific">Digitaria exilis</name>
    <dbReference type="NCBI Taxonomy" id="1010633"/>
    <lineage>
        <taxon>Eukaryota</taxon>
        <taxon>Viridiplantae</taxon>
        <taxon>Streptophyta</taxon>
        <taxon>Embryophyta</taxon>
        <taxon>Tracheophyta</taxon>
        <taxon>Spermatophyta</taxon>
        <taxon>Magnoliopsida</taxon>
        <taxon>Liliopsida</taxon>
        <taxon>Poales</taxon>
        <taxon>Poaceae</taxon>
        <taxon>PACMAD clade</taxon>
        <taxon>Panicoideae</taxon>
        <taxon>Panicodae</taxon>
        <taxon>Paniceae</taxon>
        <taxon>Anthephorinae</taxon>
        <taxon>Digitaria</taxon>
    </lineage>
</organism>
<dbReference type="Gene3D" id="1.10.245.10">
    <property type="entry name" value="SWIB/MDM2 domain"/>
    <property type="match status" value="1"/>
</dbReference>
<reference evidence="3" key="1">
    <citation type="submission" date="2020-07" db="EMBL/GenBank/DDBJ databases">
        <title>Genome sequence and genetic diversity analysis of an under-domesticated orphan crop, white fonio (Digitaria exilis).</title>
        <authorList>
            <person name="Bennetzen J.L."/>
            <person name="Chen S."/>
            <person name="Ma X."/>
            <person name="Wang X."/>
            <person name="Yssel A.E.J."/>
            <person name="Chaluvadi S.R."/>
            <person name="Johnson M."/>
            <person name="Gangashetty P."/>
            <person name="Hamidou F."/>
            <person name="Sanogo M.D."/>
            <person name="Zwaenepoel A."/>
            <person name="Wallace J."/>
            <person name="Van De Peer Y."/>
            <person name="Van Deynze A."/>
        </authorList>
    </citation>
    <scope>NUCLEOTIDE SEQUENCE</scope>
    <source>
        <tissue evidence="3">Leaves</tissue>
    </source>
</reference>
<dbReference type="OrthoDB" id="1870062at2759"/>
<comment type="caution">
    <text evidence="3">The sequence shown here is derived from an EMBL/GenBank/DDBJ whole genome shotgun (WGS) entry which is preliminary data.</text>
</comment>
<keyword evidence="4" id="KW-1185">Reference proteome</keyword>